<keyword evidence="2" id="KW-1185">Reference proteome</keyword>
<dbReference type="EMBL" id="CM055111">
    <property type="protein sequence ID" value="KAJ7518998.1"/>
    <property type="molecule type" value="Genomic_DNA"/>
</dbReference>
<evidence type="ECO:0000313" key="1">
    <source>
        <dbReference type="EMBL" id="KAJ7518998.1"/>
    </source>
</evidence>
<sequence length="461" mass="50868">MAGNGGTMIVGAGPSGLLLAHMLLSNPTLPRHLLPITILEAGSDPRIPMPLFKSRQYCVGLSARGRDAIGRVKGLWEEVQKEGVPTSQFILHSRKRSISLKRSPDKPSLLINQRSLAATLLTRLEDCHAGGRLKVYFNTACVGADFGSQTVTFMGNLEGTVSYNLLVGGDGARSTVRTEFIRQRAFDYQQISMPYYFKVLHVPRPSELADYAVHSFRLSKEDSEEKAKWPGILIPLSQSEKSFLQFGCFPTPNNGMSVLIEWSPDSIPKDLLQIKEPSELKAYIERYMPPLRVPLEAAEAFISQRPTSSMKVKCSRFHDVQGRAVLVGDAAHAMSNALGQGCNSSLQDAVALDNALHEEADLTLALEKYSTQQIREDHAAAYLSEHAFPQAKWLLPFFLVGNVLSAVLSKTIMAPLIAPSIQSLCSETLVPYSEIVQRHKLWLSVVELTNMIAAKRRPSLQ</sequence>
<dbReference type="Proteomes" id="UP001162992">
    <property type="component" value="Chromosome 20"/>
</dbReference>
<name>A0ACC2AN27_DIPCM</name>
<gene>
    <name evidence="1" type="ORF">O6H91_20G018200</name>
</gene>
<comment type="caution">
    <text evidence="1">The sequence shown here is derived from an EMBL/GenBank/DDBJ whole genome shotgun (WGS) entry which is preliminary data.</text>
</comment>
<organism evidence="1 2">
    <name type="scientific">Diphasiastrum complanatum</name>
    <name type="common">Issler's clubmoss</name>
    <name type="synonym">Lycopodium complanatum</name>
    <dbReference type="NCBI Taxonomy" id="34168"/>
    <lineage>
        <taxon>Eukaryota</taxon>
        <taxon>Viridiplantae</taxon>
        <taxon>Streptophyta</taxon>
        <taxon>Embryophyta</taxon>
        <taxon>Tracheophyta</taxon>
        <taxon>Lycopodiopsida</taxon>
        <taxon>Lycopodiales</taxon>
        <taxon>Lycopodiaceae</taxon>
        <taxon>Lycopodioideae</taxon>
        <taxon>Diphasiastrum</taxon>
    </lineage>
</organism>
<proteinExistence type="predicted"/>
<accession>A0ACC2AN27</accession>
<evidence type="ECO:0000313" key="2">
    <source>
        <dbReference type="Proteomes" id="UP001162992"/>
    </source>
</evidence>
<reference evidence="2" key="1">
    <citation type="journal article" date="2024" name="Proc. Natl. Acad. Sci. U.S.A.">
        <title>Extraordinary preservation of gene collinearity over three hundred million years revealed in homosporous lycophytes.</title>
        <authorList>
            <person name="Li C."/>
            <person name="Wickell D."/>
            <person name="Kuo L.Y."/>
            <person name="Chen X."/>
            <person name="Nie B."/>
            <person name="Liao X."/>
            <person name="Peng D."/>
            <person name="Ji J."/>
            <person name="Jenkins J."/>
            <person name="Williams M."/>
            <person name="Shu S."/>
            <person name="Plott C."/>
            <person name="Barry K."/>
            <person name="Rajasekar S."/>
            <person name="Grimwood J."/>
            <person name="Han X."/>
            <person name="Sun S."/>
            <person name="Hou Z."/>
            <person name="He W."/>
            <person name="Dai G."/>
            <person name="Sun C."/>
            <person name="Schmutz J."/>
            <person name="Leebens-Mack J.H."/>
            <person name="Li F.W."/>
            <person name="Wang L."/>
        </authorList>
    </citation>
    <scope>NUCLEOTIDE SEQUENCE [LARGE SCALE GENOMIC DNA]</scope>
    <source>
        <strain evidence="2">cv. PW_Plant_1</strain>
    </source>
</reference>
<protein>
    <submittedName>
        <fullName evidence="1">Uncharacterized protein</fullName>
    </submittedName>
</protein>